<feature type="transmembrane region" description="Helical" evidence="1">
    <location>
        <begin position="145"/>
        <end position="163"/>
    </location>
</feature>
<keyword evidence="1" id="KW-0472">Membrane</keyword>
<dbReference type="Proteomes" id="UP001524587">
    <property type="component" value="Unassembled WGS sequence"/>
</dbReference>
<keyword evidence="1" id="KW-0812">Transmembrane</keyword>
<dbReference type="Pfam" id="PF06532">
    <property type="entry name" value="NrsF"/>
    <property type="match status" value="1"/>
</dbReference>
<dbReference type="InterPro" id="IPR009495">
    <property type="entry name" value="NrsF"/>
</dbReference>
<sequence>MPADAPPPSGRRAGDATGALIERLAGDLKPVRRRTTWRDAAVLAAIVAVELVLFLAMGGLRPDMPMAMKQPSWWWKLGSMGAIGIAGLGTGLLSLDPARSPRRGLRITILLVLLCVALGWLVDAARPGTTALLARLDWRQGIGCVWKMAVLAIPAVLGFGVLLRRGAPFDGAATSWAGGLGAAAAGAFVFVFACPSDDPLYIAAWYAVGLALVSAVSRVILGRVARW</sequence>
<dbReference type="EMBL" id="JAMSKV010000011">
    <property type="protein sequence ID" value="MCQ8279293.1"/>
    <property type="molecule type" value="Genomic_DNA"/>
</dbReference>
<protein>
    <submittedName>
        <fullName evidence="2">DUF1109 domain-containing protein</fullName>
    </submittedName>
</protein>
<proteinExistence type="predicted"/>
<comment type="caution">
    <text evidence="2">The sequence shown here is derived from an EMBL/GenBank/DDBJ whole genome shotgun (WGS) entry which is preliminary data.</text>
</comment>
<feature type="transmembrane region" description="Helical" evidence="1">
    <location>
        <begin position="107"/>
        <end position="125"/>
    </location>
</feature>
<feature type="transmembrane region" description="Helical" evidence="1">
    <location>
        <begin position="199"/>
        <end position="221"/>
    </location>
</feature>
<accession>A0ABT1W969</accession>
<gene>
    <name evidence="2" type="ORF">NFI95_12660</name>
</gene>
<feature type="transmembrane region" description="Helical" evidence="1">
    <location>
        <begin position="175"/>
        <end position="193"/>
    </location>
</feature>
<organism evidence="2 3">
    <name type="scientific">Endosaccharibacter trunci</name>
    <dbReference type="NCBI Taxonomy" id="2812733"/>
    <lineage>
        <taxon>Bacteria</taxon>
        <taxon>Pseudomonadati</taxon>
        <taxon>Pseudomonadota</taxon>
        <taxon>Alphaproteobacteria</taxon>
        <taxon>Acetobacterales</taxon>
        <taxon>Acetobacteraceae</taxon>
        <taxon>Endosaccharibacter</taxon>
    </lineage>
</organism>
<keyword evidence="3" id="KW-1185">Reference proteome</keyword>
<reference evidence="2 3" key="1">
    <citation type="submission" date="2022-06" db="EMBL/GenBank/DDBJ databases">
        <title>Endosaccharibacter gen. nov., sp. nov., endophytic bacteria isolated from sugarcane.</title>
        <authorList>
            <person name="Pitiwittayakul N."/>
            <person name="Yukphan P."/>
            <person name="Charoenyingcharoen P."/>
            <person name="Tanasupawat S."/>
        </authorList>
    </citation>
    <scope>NUCLEOTIDE SEQUENCE [LARGE SCALE GENOMIC DNA]</scope>
    <source>
        <strain evidence="2 3">KSS8</strain>
    </source>
</reference>
<evidence type="ECO:0000313" key="3">
    <source>
        <dbReference type="Proteomes" id="UP001524587"/>
    </source>
</evidence>
<keyword evidence="1" id="KW-1133">Transmembrane helix</keyword>
<feature type="transmembrane region" description="Helical" evidence="1">
    <location>
        <begin position="40"/>
        <end position="61"/>
    </location>
</feature>
<feature type="transmembrane region" description="Helical" evidence="1">
    <location>
        <begin position="73"/>
        <end position="95"/>
    </location>
</feature>
<dbReference type="RefSeq" id="WP_422864782.1">
    <property type="nucleotide sequence ID" value="NZ_JAMSKV010000011.1"/>
</dbReference>
<name>A0ABT1W969_9PROT</name>
<evidence type="ECO:0000313" key="2">
    <source>
        <dbReference type="EMBL" id="MCQ8279293.1"/>
    </source>
</evidence>
<evidence type="ECO:0000256" key="1">
    <source>
        <dbReference type="SAM" id="Phobius"/>
    </source>
</evidence>